<evidence type="ECO:0000313" key="3">
    <source>
        <dbReference type="Proteomes" id="UP001221757"/>
    </source>
</evidence>
<reference evidence="2" key="1">
    <citation type="submission" date="2023-03" db="EMBL/GenBank/DDBJ databases">
        <title>Massive genome expansion in bonnet fungi (Mycena s.s.) driven by repeated elements and novel gene families across ecological guilds.</title>
        <authorList>
            <consortium name="Lawrence Berkeley National Laboratory"/>
            <person name="Harder C.B."/>
            <person name="Miyauchi S."/>
            <person name="Viragh M."/>
            <person name="Kuo A."/>
            <person name="Thoen E."/>
            <person name="Andreopoulos B."/>
            <person name="Lu D."/>
            <person name="Skrede I."/>
            <person name="Drula E."/>
            <person name="Henrissat B."/>
            <person name="Morin E."/>
            <person name="Kohler A."/>
            <person name="Barry K."/>
            <person name="LaButti K."/>
            <person name="Morin E."/>
            <person name="Salamov A."/>
            <person name="Lipzen A."/>
            <person name="Mereny Z."/>
            <person name="Hegedus B."/>
            <person name="Baldrian P."/>
            <person name="Stursova M."/>
            <person name="Weitz H."/>
            <person name="Taylor A."/>
            <person name="Grigoriev I.V."/>
            <person name="Nagy L.G."/>
            <person name="Martin F."/>
            <person name="Kauserud H."/>
        </authorList>
    </citation>
    <scope>NUCLEOTIDE SEQUENCE</scope>
    <source>
        <strain evidence="2">CBHHK067</strain>
    </source>
</reference>
<dbReference type="Proteomes" id="UP001221757">
    <property type="component" value="Unassembled WGS sequence"/>
</dbReference>
<feature type="compositionally biased region" description="Pro residues" evidence="1">
    <location>
        <begin position="287"/>
        <end position="297"/>
    </location>
</feature>
<gene>
    <name evidence="2" type="ORF">B0H17DRAFT_1216693</name>
</gene>
<comment type="caution">
    <text evidence="2">The sequence shown here is derived from an EMBL/GenBank/DDBJ whole genome shotgun (WGS) entry which is preliminary data.</text>
</comment>
<proteinExistence type="predicted"/>
<feature type="region of interest" description="Disordered" evidence="1">
    <location>
        <begin position="161"/>
        <end position="208"/>
    </location>
</feature>
<keyword evidence="3" id="KW-1185">Reference proteome</keyword>
<feature type="compositionally biased region" description="Pro residues" evidence="1">
    <location>
        <begin position="258"/>
        <end position="273"/>
    </location>
</feature>
<feature type="compositionally biased region" description="Basic residues" evidence="1">
    <location>
        <begin position="189"/>
        <end position="201"/>
    </location>
</feature>
<dbReference type="EMBL" id="JARKIE010000434">
    <property type="protein sequence ID" value="KAJ7640164.1"/>
    <property type="molecule type" value="Genomic_DNA"/>
</dbReference>
<organism evidence="2 3">
    <name type="scientific">Mycena rosella</name>
    <name type="common">Pink bonnet</name>
    <name type="synonym">Agaricus rosellus</name>
    <dbReference type="NCBI Taxonomy" id="1033263"/>
    <lineage>
        <taxon>Eukaryota</taxon>
        <taxon>Fungi</taxon>
        <taxon>Dikarya</taxon>
        <taxon>Basidiomycota</taxon>
        <taxon>Agaricomycotina</taxon>
        <taxon>Agaricomycetes</taxon>
        <taxon>Agaricomycetidae</taxon>
        <taxon>Agaricales</taxon>
        <taxon>Marasmiineae</taxon>
        <taxon>Mycenaceae</taxon>
        <taxon>Mycena</taxon>
    </lineage>
</organism>
<dbReference type="AlphaFoldDB" id="A0AAD7C6G6"/>
<evidence type="ECO:0000256" key="1">
    <source>
        <dbReference type="SAM" id="MobiDB-lite"/>
    </source>
</evidence>
<sequence>MGRWTVEEWRAAQAQQQHYSYFGELDMDADALRLSRAVLLDDDSNEFKDEDEDEKEDVHAHKYGECLPSPLPASPAVPPTPLPKAPTRPFVVAQPAPLPLPPPEGRVHKLLGVIHRVRTRGKRGKAAGTNIAIAAGEPERPPDHCQRAQRLRPDLEILVTPTRSLPRSPGGRRREFRVSPRSPGMRIVPKSKSKSKSRPHSKVVVGQADGYTYNGQRLQILVSTQTTATASAPDARRPRVFFPRSSSLAAARQKNRLPPSPPPPPPPLPPPPEMNVVHHPRALPALPQAPPSVPPVLGPRTRRIRPLPVPVRALL</sequence>
<accession>A0AAD7C6G6</accession>
<feature type="region of interest" description="Disordered" evidence="1">
    <location>
        <begin position="248"/>
        <end position="315"/>
    </location>
</feature>
<evidence type="ECO:0000313" key="2">
    <source>
        <dbReference type="EMBL" id="KAJ7640164.1"/>
    </source>
</evidence>
<protein>
    <submittedName>
        <fullName evidence="2">Uncharacterized protein</fullName>
    </submittedName>
</protein>
<name>A0AAD7C6G6_MYCRO</name>